<proteinExistence type="predicted"/>
<dbReference type="OrthoDB" id="3214794at2"/>
<dbReference type="EMBL" id="MAXA01000232">
    <property type="protein sequence ID" value="OHV25162.1"/>
    <property type="molecule type" value="Genomic_DNA"/>
</dbReference>
<feature type="signal peptide" evidence="2">
    <location>
        <begin position="1"/>
        <end position="32"/>
    </location>
</feature>
<dbReference type="Proteomes" id="UP000179769">
    <property type="component" value="Unassembled WGS sequence"/>
</dbReference>
<gene>
    <name evidence="3" type="ORF">BBK14_22680</name>
</gene>
<feature type="chain" id="PRO_5039098189" description="Lipoprotein" evidence="2">
    <location>
        <begin position="33"/>
        <end position="223"/>
    </location>
</feature>
<evidence type="ECO:0008006" key="5">
    <source>
        <dbReference type="Google" id="ProtNLM"/>
    </source>
</evidence>
<evidence type="ECO:0000256" key="2">
    <source>
        <dbReference type="SAM" id="SignalP"/>
    </source>
</evidence>
<evidence type="ECO:0000256" key="1">
    <source>
        <dbReference type="SAM" id="MobiDB-lite"/>
    </source>
</evidence>
<comment type="caution">
    <text evidence="3">The sequence shown here is derived from an EMBL/GenBank/DDBJ whole genome shotgun (WGS) entry which is preliminary data.</text>
</comment>
<feature type="region of interest" description="Disordered" evidence="1">
    <location>
        <begin position="35"/>
        <end position="96"/>
    </location>
</feature>
<protein>
    <recommendedName>
        <fullName evidence="5">Lipoprotein</fullName>
    </recommendedName>
</protein>
<evidence type="ECO:0000313" key="4">
    <source>
        <dbReference type="Proteomes" id="UP000179769"/>
    </source>
</evidence>
<accession>A0A1S1PWH1</accession>
<sequence>MATTSIAGPVRAGSARAASVCAASLLAGSVLAGCGGAGPSGGAPPPARPGSATVGGPVSPGPAGGAGTAAATGTSAPTTTTGGPAGGAADPSDDSPAAAGRVVEAYYREINAAARGGRVADVSATALPGCQTCALDVGMTRRLDQLGLRATQEPYEITGLAAGERTGTVVDVRFTATTRQVHLLDPAGRDAGTEPAVPTRTATARLALTGPGWRVQTITYAAG</sequence>
<keyword evidence="2" id="KW-0732">Signal</keyword>
<reference evidence="4" key="1">
    <citation type="submission" date="2016-07" db="EMBL/GenBank/DDBJ databases">
        <title>Frankia sp. NRRL B-16219 Genome sequencing.</title>
        <authorList>
            <person name="Ghodhbane-Gtari F."/>
            <person name="Swanson E."/>
            <person name="Gueddou A."/>
            <person name="Louati M."/>
            <person name="Nouioui I."/>
            <person name="Hezbri K."/>
            <person name="Abebe-Akele F."/>
            <person name="Simpson S."/>
            <person name="Morris K."/>
            <person name="Thomas K."/>
            <person name="Gtari M."/>
            <person name="Tisa L.S."/>
        </authorList>
    </citation>
    <scope>NUCLEOTIDE SEQUENCE [LARGE SCALE GENOMIC DNA]</scope>
    <source>
        <strain evidence="4">NRRL B-16219</strain>
    </source>
</reference>
<evidence type="ECO:0000313" key="3">
    <source>
        <dbReference type="EMBL" id="OHV25162.1"/>
    </source>
</evidence>
<organism evidence="3 4">
    <name type="scientific">Parafrankia soli</name>
    <dbReference type="NCBI Taxonomy" id="2599596"/>
    <lineage>
        <taxon>Bacteria</taxon>
        <taxon>Bacillati</taxon>
        <taxon>Actinomycetota</taxon>
        <taxon>Actinomycetes</taxon>
        <taxon>Frankiales</taxon>
        <taxon>Frankiaceae</taxon>
        <taxon>Parafrankia</taxon>
    </lineage>
</organism>
<feature type="compositionally biased region" description="Low complexity" evidence="1">
    <location>
        <begin position="68"/>
        <end position="96"/>
    </location>
</feature>
<name>A0A1S1PWH1_9ACTN</name>
<dbReference type="AlphaFoldDB" id="A0A1S1PWH1"/>
<keyword evidence="4" id="KW-1185">Reference proteome</keyword>